<proteinExistence type="predicted"/>
<dbReference type="Pfam" id="PF03372">
    <property type="entry name" value="Exo_endo_phos"/>
    <property type="match status" value="1"/>
</dbReference>
<dbReference type="EMBL" id="CP013067">
    <property type="protein sequence ID" value="ALP42993.1"/>
    <property type="molecule type" value="Genomic_DNA"/>
</dbReference>
<dbReference type="GO" id="GO:0004519">
    <property type="term" value="F:endonuclease activity"/>
    <property type="evidence" value="ECO:0007669"/>
    <property type="project" value="UniProtKB-KW"/>
</dbReference>
<dbReference type="Gene3D" id="3.60.10.10">
    <property type="entry name" value="Endonuclease/exonuclease/phosphatase"/>
    <property type="match status" value="1"/>
</dbReference>
<organism evidence="2 3">
    <name type="scientific">Aeromonas schubertii</name>
    <dbReference type="NCBI Taxonomy" id="652"/>
    <lineage>
        <taxon>Bacteria</taxon>
        <taxon>Pseudomonadati</taxon>
        <taxon>Pseudomonadota</taxon>
        <taxon>Gammaproteobacteria</taxon>
        <taxon>Aeromonadales</taxon>
        <taxon>Aeromonadaceae</taxon>
        <taxon>Aeromonas</taxon>
    </lineage>
</organism>
<reference evidence="3" key="1">
    <citation type="submission" date="2015-10" db="EMBL/GenBank/DDBJ databases">
        <title>Complete Genome Sequence of Aeromonas schubertii strain WL1483.</title>
        <authorList>
            <person name="Liu L."/>
        </authorList>
    </citation>
    <scope>NUCLEOTIDE SEQUENCE [LARGE SCALE GENOMIC DNA]</scope>
    <source>
        <strain evidence="3">WL1483</strain>
    </source>
</reference>
<evidence type="ECO:0000259" key="1">
    <source>
        <dbReference type="Pfam" id="PF03372"/>
    </source>
</evidence>
<dbReference type="AlphaFoldDB" id="A0A0S2SMP5"/>
<dbReference type="SUPFAM" id="SSF56219">
    <property type="entry name" value="DNase I-like"/>
    <property type="match status" value="1"/>
</dbReference>
<feature type="domain" description="Endonuclease/exonuclease/phosphatase" evidence="1">
    <location>
        <begin position="63"/>
        <end position="267"/>
    </location>
</feature>
<accession>A0A0S2SMP5</accession>
<dbReference type="PATRIC" id="fig|652.5.peg.2829"/>
<dbReference type="Proteomes" id="UP000058114">
    <property type="component" value="Chromosome"/>
</dbReference>
<evidence type="ECO:0000313" key="2">
    <source>
        <dbReference type="EMBL" id="ALP42993.1"/>
    </source>
</evidence>
<protein>
    <submittedName>
        <fullName evidence="2">Endonuclease/exonuclease/phosphatase family protein</fullName>
    </submittedName>
</protein>
<reference evidence="2 3" key="2">
    <citation type="journal article" date="2016" name="Genome Announc.">
        <title>Complete Genome Sequence of the Highly Virulent Aeromonas schubertii Strain WL1483, Isolated from Diseased Snakehead Fish (Channa argus) in China.</title>
        <authorList>
            <person name="Liu L."/>
            <person name="Li N."/>
            <person name="Zhang D."/>
            <person name="Fu X."/>
            <person name="Shi C."/>
            <person name="Lin Q."/>
            <person name="Hao G."/>
        </authorList>
    </citation>
    <scope>NUCLEOTIDE SEQUENCE [LARGE SCALE GENOMIC DNA]</scope>
    <source>
        <strain evidence="2 3">WL1483</strain>
    </source>
</reference>
<dbReference type="GO" id="GO:0004527">
    <property type="term" value="F:exonuclease activity"/>
    <property type="evidence" value="ECO:0007669"/>
    <property type="project" value="UniProtKB-KW"/>
</dbReference>
<dbReference type="PROSITE" id="PS51257">
    <property type="entry name" value="PROKAR_LIPOPROTEIN"/>
    <property type="match status" value="1"/>
</dbReference>
<dbReference type="NCBIfam" id="NF003840">
    <property type="entry name" value="PRK05421.1-2"/>
    <property type="match status" value="1"/>
</dbReference>
<dbReference type="InterPro" id="IPR036691">
    <property type="entry name" value="Endo/exonu/phosph_ase_sf"/>
</dbReference>
<evidence type="ECO:0000313" key="3">
    <source>
        <dbReference type="Proteomes" id="UP000058114"/>
    </source>
</evidence>
<gene>
    <name evidence="2" type="primary">yafD</name>
    <name evidence="2" type="ORF">WL1483_3574</name>
</gene>
<dbReference type="NCBIfam" id="NF003841">
    <property type="entry name" value="PRK05421.1-3"/>
    <property type="match status" value="1"/>
</dbReference>
<keyword evidence="2" id="KW-0255">Endonuclease</keyword>
<dbReference type="RefSeq" id="WP_060586814.1">
    <property type="nucleotide sequence ID" value="NZ_CP013067.1"/>
</dbReference>
<sequence length="283" mass="31268">MKKSYRILGSSLLAIGLVGCFEVPQQGYFVTAEGVVPGTGCDAPPLVALANRPLPREFGVTVWNLYKSQRKEWLAGMDRFALEQDLVLLQESKTTPELLGWLRDGGFEWQQVQAFTQGQSSLGVMTAAKTPQAFVCGVRSPEPFFRIPKSGLVSLYPLDGDPDGVLVVNLHAVNFELGMAGYREQLNELTALIRRHQGPVILAGDFNTWSDKRQRWLDGLAGELSLKEARPVPDTRSTAFGRPLDHLYYRDLDLVEVSAPGTEASDHNPIVARFKAQSLTPQE</sequence>
<keyword evidence="2" id="KW-0269">Exonuclease</keyword>
<dbReference type="KEGG" id="asr:WL1483_3574"/>
<dbReference type="InterPro" id="IPR005135">
    <property type="entry name" value="Endo/exonuclease/phosphatase"/>
</dbReference>
<keyword evidence="2" id="KW-0378">Hydrolase</keyword>
<name>A0A0S2SMP5_9GAMM</name>
<dbReference type="NCBIfam" id="NF003842">
    <property type="entry name" value="PRK05421.1-4"/>
    <property type="match status" value="1"/>
</dbReference>
<keyword evidence="2" id="KW-0540">Nuclease</keyword>